<organism evidence="2 3">
    <name type="scientific">Pleurodeles waltl</name>
    <name type="common">Iberian ribbed newt</name>
    <dbReference type="NCBI Taxonomy" id="8319"/>
    <lineage>
        <taxon>Eukaryota</taxon>
        <taxon>Metazoa</taxon>
        <taxon>Chordata</taxon>
        <taxon>Craniata</taxon>
        <taxon>Vertebrata</taxon>
        <taxon>Euteleostomi</taxon>
        <taxon>Amphibia</taxon>
        <taxon>Batrachia</taxon>
        <taxon>Caudata</taxon>
        <taxon>Salamandroidea</taxon>
        <taxon>Salamandridae</taxon>
        <taxon>Pleurodelinae</taxon>
        <taxon>Pleurodeles</taxon>
    </lineage>
</organism>
<accession>A0AAV7PF14</accession>
<reference evidence="2" key="1">
    <citation type="journal article" date="2022" name="bioRxiv">
        <title>Sequencing and chromosome-scale assembly of the giantPleurodeles waltlgenome.</title>
        <authorList>
            <person name="Brown T."/>
            <person name="Elewa A."/>
            <person name="Iarovenko S."/>
            <person name="Subramanian E."/>
            <person name="Araus A.J."/>
            <person name="Petzold A."/>
            <person name="Susuki M."/>
            <person name="Suzuki K.-i.T."/>
            <person name="Hayashi T."/>
            <person name="Toyoda A."/>
            <person name="Oliveira C."/>
            <person name="Osipova E."/>
            <person name="Leigh N.D."/>
            <person name="Simon A."/>
            <person name="Yun M.H."/>
        </authorList>
    </citation>
    <scope>NUCLEOTIDE SEQUENCE</scope>
    <source>
        <strain evidence="2">20211129_DDA</strain>
        <tissue evidence="2">Liver</tissue>
    </source>
</reference>
<protein>
    <submittedName>
        <fullName evidence="2">Uncharacterized protein</fullName>
    </submittedName>
</protein>
<evidence type="ECO:0000256" key="1">
    <source>
        <dbReference type="SAM" id="MobiDB-lite"/>
    </source>
</evidence>
<proteinExistence type="predicted"/>
<name>A0AAV7PF14_PLEWA</name>
<comment type="caution">
    <text evidence="2">The sequence shown here is derived from an EMBL/GenBank/DDBJ whole genome shotgun (WGS) entry which is preliminary data.</text>
</comment>
<dbReference type="Proteomes" id="UP001066276">
    <property type="component" value="Chromosome 7"/>
</dbReference>
<feature type="region of interest" description="Disordered" evidence="1">
    <location>
        <begin position="1"/>
        <end position="114"/>
    </location>
</feature>
<evidence type="ECO:0000313" key="2">
    <source>
        <dbReference type="EMBL" id="KAJ1126863.1"/>
    </source>
</evidence>
<gene>
    <name evidence="2" type="ORF">NDU88_005269</name>
</gene>
<evidence type="ECO:0000313" key="3">
    <source>
        <dbReference type="Proteomes" id="UP001066276"/>
    </source>
</evidence>
<keyword evidence="3" id="KW-1185">Reference proteome</keyword>
<dbReference type="EMBL" id="JANPWB010000011">
    <property type="protein sequence ID" value="KAJ1126863.1"/>
    <property type="molecule type" value="Genomic_DNA"/>
</dbReference>
<feature type="compositionally biased region" description="Polar residues" evidence="1">
    <location>
        <begin position="52"/>
        <end position="61"/>
    </location>
</feature>
<sequence length="195" mass="21179">MSAPWPGISRRTQAHTHKAPSPSNSIVPPVTHQQPLQPLARSRLMCDPAGQASLSSYQQSAGPLLSVRPRQRLTSRSPTWPPHASSHSRPLCSVPTRTGGLSRRPSRPRSPAPLISPPAPHCWSQVWLIASTAAVRSHLRYARKCVPAQPRSAQSAPARLRFAPPVLSARQLPRTPFKVPDGCKLFSNLSCSGCH</sequence>
<dbReference type="AlphaFoldDB" id="A0AAV7PF14"/>
<feature type="compositionally biased region" description="Polar residues" evidence="1">
    <location>
        <begin position="21"/>
        <end position="36"/>
    </location>
</feature>